<dbReference type="HOGENOM" id="CLU_1419470_0_0_10"/>
<dbReference type="KEGG" id="dori:FH5T_16255"/>
<evidence type="ECO:0000313" key="1">
    <source>
        <dbReference type="EMBL" id="AHW62156.1"/>
    </source>
</evidence>
<sequence>MKYSILILIIILISSCTYENKKITSEPFKINTPTTTLKDSIIEENLVKQLTEFMTAFIDGQADTAISYMYTGMFDYLKKEFPEEYSPELVKEMLCAPIKQLKKLNEEKDMTFEFEIGEITRRINYNDDKVFTIVVSIITRNGFDEVSMGDEIIAISNDNGINWKFMQLNKETSPQVLELEYPESIINKIIH</sequence>
<dbReference type="AlphaFoldDB" id="X5E681"/>
<protein>
    <submittedName>
        <fullName evidence="2">Uncharacterized protein</fullName>
    </submittedName>
</protein>
<dbReference type="PROSITE" id="PS51257">
    <property type="entry name" value="PROKAR_LIPOPROTEIN"/>
    <property type="match status" value="1"/>
</dbReference>
<dbReference type="Proteomes" id="UP000181981">
    <property type="component" value="Unassembled WGS sequence"/>
</dbReference>
<keyword evidence="3" id="KW-1185">Reference proteome</keyword>
<proteinExistence type="predicted"/>
<reference evidence="1 3" key="1">
    <citation type="submission" date="2014-03" db="EMBL/GenBank/DDBJ databases">
        <title>Complete genome sequence of a deeply braunched marine Bacteroidia bacterium Draconibacterium orientale type strain FH5T.</title>
        <authorList>
            <person name="Li X."/>
            <person name="Wang X."/>
            <person name="Xie Z."/>
            <person name="Du Z."/>
            <person name="Chen G."/>
        </authorList>
    </citation>
    <scope>NUCLEOTIDE SEQUENCE [LARGE SCALE GENOMIC DNA]</scope>
    <source>
        <strain evidence="1 3">FH5</strain>
    </source>
</reference>
<dbReference type="RefSeq" id="WP_038560710.1">
    <property type="nucleotide sequence ID" value="NZ_FOHT01000023.1"/>
</dbReference>
<gene>
    <name evidence="1" type="ORF">FH5T_16255</name>
    <name evidence="2" type="ORF">SAMN05444285_12349</name>
</gene>
<accession>X5E681</accession>
<dbReference type="STRING" id="1168034.FH5T_16255"/>
<dbReference type="EMBL" id="CP007451">
    <property type="protein sequence ID" value="AHW62156.1"/>
    <property type="molecule type" value="Genomic_DNA"/>
</dbReference>
<dbReference type="Proteomes" id="UP000023772">
    <property type="component" value="Chromosome"/>
</dbReference>
<evidence type="ECO:0000313" key="3">
    <source>
        <dbReference type="Proteomes" id="UP000023772"/>
    </source>
</evidence>
<organism evidence="2 4">
    <name type="scientific">Draconibacterium orientale</name>
    <dbReference type="NCBI Taxonomy" id="1168034"/>
    <lineage>
        <taxon>Bacteria</taxon>
        <taxon>Pseudomonadati</taxon>
        <taxon>Bacteroidota</taxon>
        <taxon>Bacteroidia</taxon>
        <taxon>Marinilabiliales</taxon>
        <taxon>Prolixibacteraceae</taxon>
        <taxon>Draconibacterium</taxon>
    </lineage>
</organism>
<evidence type="ECO:0000313" key="2">
    <source>
        <dbReference type="EMBL" id="SET78699.1"/>
    </source>
</evidence>
<reference evidence="2 4" key="2">
    <citation type="submission" date="2016-10" db="EMBL/GenBank/DDBJ databases">
        <authorList>
            <person name="de Groot N.N."/>
        </authorList>
    </citation>
    <scope>NUCLEOTIDE SEQUENCE [LARGE SCALE GENOMIC DNA]</scope>
    <source>
        <strain evidence="2 4">DSM 25947</strain>
    </source>
</reference>
<name>X5E681_9BACT</name>
<evidence type="ECO:0000313" key="4">
    <source>
        <dbReference type="Proteomes" id="UP000181981"/>
    </source>
</evidence>
<dbReference type="EMBL" id="FOHT01000023">
    <property type="protein sequence ID" value="SET78699.1"/>
    <property type="molecule type" value="Genomic_DNA"/>
</dbReference>